<comment type="subcellular location">
    <subcellularLocation>
        <location evidence="1">Plastid</location>
    </subcellularLocation>
</comment>
<dbReference type="GO" id="GO:0009536">
    <property type="term" value="C:plastid"/>
    <property type="evidence" value="ECO:0007669"/>
    <property type="project" value="UniProtKB-SubCell"/>
</dbReference>
<dbReference type="Pfam" id="PF04755">
    <property type="entry name" value="PAP_fibrillin"/>
    <property type="match status" value="2"/>
</dbReference>
<dbReference type="EMBL" id="HBFB01030766">
    <property type="protein sequence ID" value="CAD8693045.1"/>
    <property type="molecule type" value="Transcribed_RNA"/>
</dbReference>
<gene>
    <name evidence="4" type="ORF">CLEI1391_LOCUS17228</name>
</gene>
<organism evidence="4">
    <name type="scientific">Chlamydomonas leiostraca</name>
    <dbReference type="NCBI Taxonomy" id="1034604"/>
    <lineage>
        <taxon>Eukaryota</taxon>
        <taxon>Viridiplantae</taxon>
        <taxon>Chlorophyta</taxon>
        <taxon>core chlorophytes</taxon>
        <taxon>Chlorophyceae</taxon>
        <taxon>CS clade</taxon>
        <taxon>Chlamydomonadales</taxon>
        <taxon>Chlamydomonadaceae</taxon>
        <taxon>Chlamydomonas</taxon>
    </lineage>
</organism>
<evidence type="ECO:0000256" key="1">
    <source>
        <dbReference type="ARBA" id="ARBA00004474"/>
    </source>
</evidence>
<name>A0A7S0S1G1_9CHLO</name>
<sequence length="207" mass="22485">MQTSKRALPSSTSRQLTLRPRAILGFFQPKASQANTRTQRKQELLDLVAPLKRGLTATEEDKAAVEAAANALEAVNPTPKPLASPLLSGSWELLYTTSASILGTSRPALLRPAGPIYQVLDAANGKARNIETTPFFNQVSANLVPLSANKVAVQFQEFRIFNLIAFKAPPSAQGELAVTYLDEELRVSRGDKGNLFVLRMADRDAKP</sequence>
<dbReference type="PANTHER" id="PTHR31906">
    <property type="entry name" value="PLASTID-LIPID-ASSOCIATED PROTEIN 4, CHLOROPLASTIC-RELATED"/>
    <property type="match status" value="1"/>
</dbReference>
<feature type="domain" description="Plastid lipid-associated protein/fibrillin conserved" evidence="3">
    <location>
        <begin position="169"/>
        <end position="198"/>
    </location>
</feature>
<proteinExistence type="predicted"/>
<accession>A0A7S0S1G1</accession>
<dbReference type="InterPro" id="IPR006843">
    <property type="entry name" value="PAP/fibrillin_dom"/>
</dbReference>
<evidence type="ECO:0000256" key="2">
    <source>
        <dbReference type="ARBA" id="ARBA00022640"/>
    </source>
</evidence>
<feature type="domain" description="Plastid lipid-associated protein/fibrillin conserved" evidence="3">
    <location>
        <begin position="39"/>
        <end position="158"/>
    </location>
</feature>
<evidence type="ECO:0000259" key="3">
    <source>
        <dbReference type="Pfam" id="PF04755"/>
    </source>
</evidence>
<reference evidence="4" key="1">
    <citation type="submission" date="2021-01" db="EMBL/GenBank/DDBJ databases">
        <authorList>
            <person name="Corre E."/>
            <person name="Pelletier E."/>
            <person name="Niang G."/>
            <person name="Scheremetjew M."/>
            <person name="Finn R."/>
            <person name="Kale V."/>
            <person name="Holt S."/>
            <person name="Cochrane G."/>
            <person name="Meng A."/>
            <person name="Brown T."/>
            <person name="Cohen L."/>
        </authorList>
    </citation>
    <scope>NUCLEOTIDE SEQUENCE</scope>
    <source>
        <strain evidence="4">SAG 11-49</strain>
    </source>
</reference>
<keyword evidence="2" id="KW-0934">Plastid</keyword>
<evidence type="ECO:0000313" key="4">
    <source>
        <dbReference type="EMBL" id="CAD8693045.1"/>
    </source>
</evidence>
<dbReference type="AlphaFoldDB" id="A0A7S0S1G1"/>
<protein>
    <recommendedName>
        <fullName evidence="3">Plastid lipid-associated protein/fibrillin conserved domain-containing protein</fullName>
    </recommendedName>
</protein>
<dbReference type="InterPro" id="IPR039633">
    <property type="entry name" value="PAP"/>
</dbReference>